<name>A0ABW5UW09_9MICO</name>
<dbReference type="InterPro" id="IPR005119">
    <property type="entry name" value="LysR_subst-bd"/>
</dbReference>
<keyword evidence="3" id="KW-0238">DNA-binding</keyword>
<comment type="caution">
    <text evidence="6">The sequence shown here is derived from an EMBL/GenBank/DDBJ whole genome shotgun (WGS) entry which is preliminary data.</text>
</comment>
<dbReference type="Gene3D" id="3.40.190.10">
    <property type="entry name" value="Periplasmic binding protein-like II"/>
    <property type="match status" value="2"/>
</dbReference>
<protein>
    <submittedName>
        <fullName evidence="6">LysR family transcriptional regulator</fullName>
    </submittedName>
</protein>
<gene>
    <name evidence="6" type="ORF">ACFSW7_05625</name>
</gene>
<keyword evidence="2" id="KW-0805">Transcription regulation</keyword>
<organism evidence="6 7">
    <name type="scientific">Gulosibacter faecalis</name>
    <dbReference type="NCBI Taxonomy" id="272240"/>
    <lineage>
        <taxon>Bacteria</taxon>
        <taxon>Bacillati</taxon>
        <taxon>Actinomycetota</taxon>
        <taxon>Actinomycetes</taxon>
        <taxon>Micrococcales</taxon>
        <taxon>Microbacteriaceae</taxon>
        <taxon>Gulosibacter</taxon>
    </lineage>
</organism>
<keyword evidence="4" id="KW-0804">Transcription</keyword>
<proteinExistence type="inferred from homology"/>
<dbReference type="Pfam" id="PF03466">
    <property type="entry name" value="LysR_substrate"/>
    <property type="match status" value="1"/>
</dbReference>
<dbReference type="InterPro" id="IPR036390">
    <property type="entry name" value="WH_DNA-bd_sf"/>
</dbReference>
<dbReference type="InterPro" id="IPR000847">
    <property type="entry name" value="LysR_HTH_N"/>
</dbReference>
<evidence type="ECO:0000313" key="6">
    <source>
        <dbReference type="EMBL" id="MFD2757853.1"/>
    </source>
</evidence>
<dbReference type="SUPFAM" id="SSF53850">
    <property type="entry name" value="Periplasmic binding protein-like II"/>
    <property type="match status" value="1"/>
</dbReference>
<dbReference type="Pfam" id="PF00126">
    <property type="entry name" value="HTH_1"/>
    <property type="match status" value="1"/>
</dbReference>
<evidence type="ECO:0000256" key="2">
    <source>
        <dbReference type="ARBA" id="ARBA00023015"/>
    </source>
</evidence>
<dbReference type="EMBL" id="JBHUNE010000003">
    <property type="protein sequence ID" value="MFD2757853.1"/>
    <property type="molecule type" value="Genomic_DNA"/>
</dbReference>
<evidence type="ECO:0000256" key="1">
    <source>
        <dbReference type="ARBA" id="ARBA00009437"/>
    </source>
</evidence>
<dbReference type="PROSITE" id="PS50931">
    <property type="entry name" value="HTH_LYSR"/>
    <property type="match status" value="1"/>
</dbReference>
<evidence type="ECO:0000256" key="3">
    <source>
        <dbReference type="ARBA" id="ARBA00023125"/>
    </source>
</evidence>
<feature type="domain" description="HTH lysR-type" evidence="5">
    <location>
        <begin position="2"/>
        <end position="59"/>
    </location>
</feature>
<keyword evidence="7" id="KW-1185">Reference proteome</keyword>
<dbReference type="InterPro" id="IPR036388">
    <property type="entry name" value="WH-like_DNA-bd_sf"/>
</dbReference>
<evidence type="ECO:0000313" key="7">
    <source>
        <dbReference type="Proteomes" id="UP001597492"/>
    </source>
</evidence>
<evidence type="ECO:0000256" key="4">
    <source>
        <dbReference type="ARBA" id="ARBA00023163"/>
    </source>
</evidence>
<accession>A0ABW5UW09</accession>
<dbReference type="PANTHER" id="PTHR30346">
    <property type="entry name" value="TRANSCRIPTIONAL DUAL REGULATOR HCAR-RELATED"/>
    <property type="match status" value="1"/>
</dbReference>
<dbReference type="Gene3D" id="1.10.10.10">
    <property type="entry name" value="Winged helix-like DNA-binding domain superfamily/Winged helix DNA-binding domain"/>
    <property type="match status" value="1"/>
</dbReference>
<dbReference type="RefSeq" id="WP_019618159.1">
    <property type="nucleotide sequence ID" value="NZ_JBHUNE010000003.1"/>
</dbReference>
<dbReference type="PRINTS" id="PR00039">
    <property type="entry name" value="HTHLYSR"/>
</dbReference>
<dbReference type="PANTHER" id="PTHR30346:SF29">
    <property type="entry name" value="LYSR SUBSTRATE-BINDING"/>
    <property type="match status" value="1"/>
</dbReference>
<comment type="similarity">
    <text evidence="1">Belongs to the LysR transcriptional regulatory family.</text>
</comment>
<dbReference type="Proteomes" id="UP001597492">
    <property type="component" value="Unassembled WGS sequence"/>
</dbReference>
<evidence type="ECO:0000259" key="5">
    <source>
        <dbReference type="PROSITE" id="PS50931"/>
    </source>
</evidence>
<sequence>MLDLRQFAVLDAIARTGSLAAAARDLHYGQPTISHHLRALEQHLGTELVTRSATGAALTPAGELFLDHARAATTRLAVAEREVAELRDFGGTVLRIGTFESAGARLLPQVLAELGAGHTVQVELVEGEPLGLLEQLLDGSLHCALLYDLDGDTSVTDAALRQRTLEREPFRIMLGAEHPLAGNEVIDLADLADADWIRSRSVLEASERALLAAAGAAGFVPNTLLHSEDYSLVHAFVAANVGVALIVESAVDTRYRVVARPTVQDLGVRRVRFVATATPSPGQAGVLAHLEDLLIGAAGVE</sequence>
<reference evidence="7" key="1">
    <citation type="journal article" date="2019" name="Int. J. Syst. Evol. Microbiol.">
        <title>The Global Catalogue of Microorganisms (GCM) 10K type strain sequencing project: providing services to taxonomists for standard genome sequencing and annotation.</title>
        <authorList>
            <consortium name="The Broad Institute Genomics Platform"/>
            <consortium name="The Broad Institute Genome Sequencing Center for Infectious Disease"/>
            <person name="Wu L."/>
            <person name="Ma J."/>
        </authorList>
    </citation>
    <scope>NUCLEOTIDE SEQUENCE [LARGE SCALE GENOMIC DNA]</scope>
    <source>
        <strain evidence="7">TISTR 1514</strain>
    </source>
</reference>
<dbReference type="SUPFAM" id="SSF46785">
    <property type="entry name" value="Winged helix' DNA-binding domain"/>
    <property type="match status" value="1"/>
</dbReference>